<reference evidence="1" key="1">
    <citation type="submission" date="2020-03" db="EMBL/GenBank/DDBJ databases">
        <title>The deep terrestrial virosphere.</title>
        <authorList>
            <person name="Holmfeldt K."/>
            <person name="Nilsson E."/>
            <person name="Simone D."/>
            <person name="Lopez-Fernandez M."/>
            <person name="Wu X."/>
            <person name="de Brujin I."/>
            <person name="Lundin D."/>
            <person name="Andersson A."/>
            <person name="Bertilsson S."/>
            <person name="Dopson M."/>
        </authorList>
    </citation>
    <scope>NUCLEOTIDE SEQUENCE</scope>
    <source>
        <strain evidence="1">TM448A05410</strain>
    </source>
</reference>
<gene>
    <name evidence="1" type="ORF">TM448A05410_0002</name>
</gene>
<protein>
    <submittedName>
        <fullName evidence="1">Uncharacterized protein</fullName>
    </submittedName>
</protein>
<accession>A0A6H2A4R7</accession>
<evidence type="ECO:0000313" key="1">
    <source>
        <dbReference type="EMBL" id="QJA54631.1"/>
    </source>
</evidence>
<name>A0A6H2A4R7_9ZZZZ</name>
<sequence>MTGKRKSYNPADYSTGRFDNELIKLIREEMSKMNAEYKLALEQLGSRIAMVGDEKDALPKISAAICEVMLQHDEKWLSNHEAAVIIQSAVMAYAEAMHNSGICHCED</sequence>
<dbReference type="AlphaFoldDB" id="A0A6H2A4R7"/>
<dbReference type="EMBL" id="MT144524">
    <property type="protein sequence ID" value="QJA54631.1"/>
    <property type="molecule type" value="Genomic_DNA"/>
</dbReference>
<proteinExistence type="predicted"/>
<organism evidence="1">
    <name type="scientific">viral metagenome</name>
    <dbReference type="NCBI Taxonomy" id="1070528"/>
    <lineage>
        <taxon>unclassified sequences</taxon>
        <taxon>metagenomes</taxon>
        <taxon>organismal metagenomes</taxon>
    </lineage>
</organism>